<protein>
    <submittedName>
        <fullName evidence="6">Cytosol aminopeptidase, catalytic domain</fullName>
    </submittedName>
</protein>
<dbReference type="GO" id="GO:0005737">
    <property type="term" value="C:cytoplasm"/>
    <property type="evidence" value="ECO:0007669"/>
    <property type="project" value="InterPro"/>
</dbReference>
<keyword evidence="4" id="KW-0378">Hydrolase</keyword>
<dbReference type="Pfam" id="PF00883">
    <property type="entry name" value="Peptidase_M17"/>
    <property type="match status" value="1"/>
</dbReference>
<accession>A0AAD5U168</accession>
<dbReference type="AlphaFoldDB" id="A0AAD5U168"/>
<keyword evidence="3" id="KW-0645">Protease</keyword>
<dbReference type="PANTHER" id="PTHR11963:SF48">
    <property type="entry name" value="DIPEPTIDASE B, ISOFORM A"/>
    <property type="match status" value="1"/>
</dbReference>
<feature type="domain" description="Cytosol aminopeptidase" evidence="5">
    <location>
        <begin position="414"/>
        <end position="421"/>
    </location>
</feature>
<evidence type="ECO:0000256" key="2">
    <source>
        <dbReference type="ARBA" id="ARBA00022438"/>
    </source>
</evidence>
<dbReference type="Gene3D" id="3.40.630.10">
    <property type="entry name" value="Zn peptidases"/>
    <property type="match status" value="1"/>
</dbReference>
<dbReference type="EMBL" id="JADGJW010000276">
    <property type="protein sequence ID" value="KAJ3220745.1"/>
    <property type="molecule type" value="Genomic_DNA"/>
</dbReference>
<gene>
    <name evidence="6" type="primary">LAP-2</name>
    <name evidence="6" type="ORF">HK099_004035</name>
</gene>
<sequence length="590" mass="65324">METTLSYLDSIENLKANSKADSLIVLFHQDSDFQINNTALTLEIKNHLKVNNNSSPVNVLHSSEAPNSRLILVQLPTIKELFKDNSDVKNIFAPFVREAIKVCLKTGSKNPILFFPDTKLLFDQYYKENYSNNELKSKALKNLWEEKYENHIMASLLAIYQEIYEPLQAREHFLQKQISNPKIENIQVKFPSSAQLKKEDCEKLLRKISAIEEGNILARDVGGSDPERMTPQNCGKFIKDSFKNLNDIVSVTIEADRQVLEREYPLLYAVCRASMAVPRHHPCVVRLEYKSDNQEEVTDNLFFSGKGVTFDTGGADLKVNGAMRFMSRDKCGATGNFIDLNIQKPIKITSLYAVGVAGFFKALALLKPKNINATALLGFVRNSIGPDSFVSDEIITSRNGTRDDNRLSLVLIGNTDAEGRLVMCDLLCKLKEEALKLPNNEQKKSLFTVATLTGHVIRAYGPYTSILENGPAKLSEIGKKIKDSGEKVGQGCELTNLRGEDFQMIAPGSSAEDVIQTNDKASSATPRGHQFPAAFLSVASGLCNHGLDSTDWLNYLHVDIAGSAEELDAIGWGLPKTTGSPISSFVGAFC</sequence>
<proteinExistence type="inferred from homology"/>
<dbReference type="PANTHER" id="PTHR11963">
    <property type="entry name" value="LEUCINE AMINOPEPTIDASE-RELATED"/>
    <property type="match status" value="1"/>
</dbReference>
<evidence type="ECO:0000256" key="3">
    <source>
        <dbReference type="ARBA" id="ARBA00022670"/>
    </source>
</evidence>
<dbReference type="GO" id="GO:0070006">
    <property type="term" value="F:metalloaminopeptidase activity"/>
    <property type="evidence" value="ECO:0007669"/>
    <property type="project" value="InterPro"/>
</dbReference>
<dbReference type="GO" id="GO:0030145">
    <property type="term" value="F:manganese ion binding"/>
    <property type="evidence" value="ECO:0007669"/>
    <property type="project" value="InterPro"/>
</dbReference>
<comment type="caution">
    <text evidence="6">The sequence shown here is derived from an EMBL/GenBank/DDBJ whole genome shotgun (WGS) entry which is preliminary data.</text>
</comment>
<dbReference type="SUPFAM" id="SSF53187">
    <property type="entry name" value="Zn-dependent exopeptidases"/>
    <property type="match status" value="1"/>
</dbReference>
<evidence type="ECO:0000256" key="1">
    <source>
        <dbReference type="ARBA" id="ARBA00009528"/>
    </source>
</evidence>
<evidence type="ECO:0000256" key="4">
    <source>
        <dbReference type="ARBA" id="ARBA00022801"/>
    </source>
</evidence>
<name>A0AAD5U168_9FUNG</name>
<keyword evidence="7" id="KW-1185">Reference proteome</keyword>
<evidence type="ECO:0000259" key="5">
    <source>
        <dbReference type="PROSITE" id="PS00631"/>
    </source>
</evidence>
<dbReference type="InterPro" id="IPR011356">
    <property type="entry name" value="Leucine_aapep/pepB"/>
</dbReference>
<dbReference type="InterPro" id="IPR000819">
    <property type="entry name" value="Peptidase_M17_C"/>
</dbReference>
<keyword evidence="2 6" id="KW-0031">Aminopeptidase</keyword>
<reference evidence="6" key="1">
    <citation type="submission" date="2020-05" db="EMBL/GenBank/DDBJ databases">
        <title>Phylogenomic resolution of chytrid fungi.</title>
        <authorList>
            <person name="Stajich J.E."/>
            <person name="Amses K."/>
            <person name="Simmons R."/>
            <person name="Seto K."/>
            <person name="Myers J."/>
            <person name="Bonds A."/>
            <person name="Quandt C.A."/>
            <person name="Barry K."/>
            <person name="Liu P."/>
            <person name="Grigoriev I."/>
            <person name="Longcore J.E."/>
            <person name="James T.Y."/>
        </authorList>
    </citation>
    <scope>NUCLEOTIDE SEQUENCE</scope>
    <source>
        <strain evidence="6">JEL0476</strain>
    </source>
</reference>
<organism evidence="6 7">
    <name type="scientific">Clydaea vesicula</name>
    <dbReference type="NCBI Taxonomy" id="447962"/>
    <lineage>
        <taxon>Eukaryota</taxon>
        <taxon>Fungi</taxon>
        <taxon>Fungi incertae sedis</taxon>
        <taxon>Chytridiomycota</taxon>
        <taxon>Chytridiomycota incertae sedis</taxon>
        <taxon>Chytridiomycetes</taxon>
        <taxon>Lobulomycetales</taxon>
        <taxon>Lobulomycetaceae</taxon>
        <taxon>Clydaea</taxon>
    </lineage>
</organism>
<evidence type="ECO:0000313" key="7">
    <source>
        <dbReference type="Proteomes" id="UP001211065"/>
    </source>
</evidence>
<dbReference type="Proteomes" id="UP001211065">
    <property type="component" value="Unassembled WGS sequence"/>
</dbReference>
<dbReference type="PROSITE" id="PS00631">
    <property type="entry name" value="CYTOSOL_AP"/>
    <property type="match status" value="1"/>
</dbReference>
<evidence type="ECO:0000313" key="6">
    <source>
        <dbReference type="EMBL" id="KAJ3220745.1"/>
    </source>
</evidence>
<comment type="similarity">
    <text evidence="1">Belongs to the peptidase M17 family.</text>
</comment>
<dbReference type="GO" id="GO:0006508">
    <property type="term" value="P:proteolysis"/>
    <property type="evidence" value="ECO:0007669"/>
    <property type="project" value="UniProtKB-KW"/>
</dbReference>